<dbReference type="PANTHER" id="PTHR32303">
    <property type="entry name" value="QUINOPROTEIN ALCOHOL DEHYDROGENASE (CYTOCHROME C)"/>
    <property type="match status" value="1"/>
</dbReference>
<accession>A0A382BVE2</accession>
<dbReference type="EMBL" id="UINC01031469">
    <property type="protein sequence ID" value="SVB17569.1"/>
    <property type="molecule type" value="Genomic_DNA"/>
</dbReference>
<evidence type="ECO:0000256" key="3">
    <source>
        <dbReference type="ARBA" id="ARBA00023002"/>
    </source>
</evidence>
<feature type="non-terminal residue" evidence="5">
    <location>
        <position position="166"/>
    </location>
</feature>
<dbReference type="GO" id="GO:0016491">
    <property type="term" value="F:oxidoreductase activity"/>
    <property type="evidence" value="ECO:0007669"/>
    <property type="project" value="UniProtKB-KW"/>
</dbReference>
<dbReference type="InterPro" id="IPR002372">
    <property type="entry name" value="PQQ_rpt_dom"/>
</dbReference>
<feature type="domain" description="Pyrrolo-quinoline quinone repeat" evidence="4">
    <location>
        <begin position="45"/>
        <end position="165"/>
    </location>
</feature>
<sequence>MMEFRNVVPTLAIGLVMGFPTEGVAAPQAPPVTDQMLVSPDPGDWLMMRRSYDAQSYSPLDQINRDNVQDLELVWSWGIEKEVIYVDDQVGPIVHDGVMYLSMPGGLVHALDAATGDFLWEFRHAMAEGFEGRPGGIRGGLVLYADKAYVHTADGKLVAINTADGS</sequence>
<dbReference type="AlphaFoldDB" id="A0A382BVE2"/>
<evidence type="ECO:0000259" key="4">
    <source>
        <dbReference type="Pfam" id="PF01011"/>
    </source>
</evidence>
<evidence type="ECO:0000313" key="5">
    <source>
        <dbReference type="EMBL" id="SVB17569.1"/>
    </source>
</evidence>
<name>A0A382BVE2_9ZZZZ</name>
<comment type="cofactor">
    <cofactor evidence="1">
        <name>pyrroloquinoline quinone</name>
        <dbReference type="ChEBI" id="CHEBI:58442"/>
    </cofactor>
</comment>
<reference evidence="5" key="1">
    <citation type="submission" date="2018-05" db="EMBL/GenBank/DDBJ databases">
        <authorList>
            <person name="Lanie J.A."/>
            <person name="Ng W.-L."/>
            <person name="Kazmierczak K.M."/>
            <person name="Andrzejewski T.M."/>
            <person name="Davidsen T.M."/>
            <person name="Wayne K.J."/>
            <person name="Tettelin H."/>
            <person name="Glass J.I."/>
            <person name="Rusch D."/>
            <person name="Podicherti R."/>
            <person name="Tsui H.-C.T."/>
            <person name="Winkler M.E."/>
        </authorList>
    </citation>
    <scope>NUCLEOTIDE SEQUENCE</scope>
</reference>
<gene>
    <name evidence="5" type="ORF">METZ01_LOCUS170423</name>
</gene>
<proteinExistence type="inferred from homology"/>
<dbReference type="InterPro" id="IPR011047">
    <property type="entry name" value="Quinoprotein_ADH-like_sf"/>
</dbReference>
<keyword evidence="3" id="KW-0560">Oxidoreductase</keyword>
<dbReference type="InterPro" id="IPR018391">
    <property type="entry name" value="PQQ_b-propeller_rpt"/>
</dbReference>
<dbReference type="Gene3D" id="2.140.10.10">
    <property type="entry name" value="Quinoprotein alcohol dehydrogenase-like superfamily"/>
    <property type="match status" value="1"/>
</dbReference>
<evidence type="ECO:0000256" key="1">
    <source>
        <dbReference type="ARBA" id="ARBA00001931"/>
    </source>
</evidence>
<dbReference type="Pfam" id="PF01011">
    <property type="entry name" value="PQQ"/>
    <property type="match status" value="1"/>
</dbReference>
<dbReference type="PANTHER" id="PTHR32303:SF20">
    <property type="entry name" value="QUINOPROTEIN ETHANOL DEHYDROGENASE"/>
    <property type="match status" value="1"/>
</dbReference>
<organism evidence="5">
    <name type="scientific">marine metagenome</name>
    <dbReference type="NCBI Taxonomy" id="408172"/>
    <lineage>
        <taxon>unclassified sequences</taxon>
        <taxon>metagenomes</taxon>
        <taxon>ecological metagenomes</taxon>
    </lineage>
</organism>
<dbReference type="SUPFAM" id="SSF50998">
    <property type="entry name" value="Quinoprotein alcohol dehydrogenase-like"/>
    <property type="match status" value="1"/>
</dbReference>
<comment type="similarity">
    <text evidence="2">Belongs to the bacterial PQQ dehydrogenase family.</text>
</comment>
<evidence type="ECO:0000256" key="2">
    <source>
        <dbReference type="ARBA" id="ARBA00008156"/>
    </source>
</evidence>
<protein>
    <recommendedName>
        <fullName evidence="4">Pyrrolo-quinoline quinone repeat domain-containing protein</fullName>
    </recommendedName>
</protein>
<dbReference type="SMART" id="SM00564">
    <property type="entry name" value="PQQ"/>
    <property type="match status" value="1"/>
</dbReference>